<organism evidence="2 3">
    <name type="scientific">Amnibacterium soli</name>
    <dbReference type="NCBI Taxonomy" id="1282736"/>
    <lineage>
        <taxon>Bacteria</taxon>
        <taxon>Bacillati</taxon>
        <taxon>Actinomycetota</taxon>
        <taxon>Actinomycetes</taxon>
        <taxon>Micrococcales</taxon>
        <taxon>Microbacteriaceae</taxon>
        <taxon>Amnibacterium</taxon>
    </lineage>
</organism>
<dbReference type="EMBL" id="BAABLP010000008">
    <property type="protein sequence ID" value="GAA4755163.1"/>
    <property type="molecule type" value="Genomic_DNA"/>
</dbReference>
<evidence type="ECO:0000313" key="2">
    <source>
        <dbReference type="EMBL" id="GAA4755163.1"/>
    </source>
</evidence>
<dbReference type="Proteomes" id="UP001500121">
    <property type="component" value="Unassembled WGS sequence"/>
</dbReference>
<accession>A0ABP8ZFW3</accession>
<keyword evidence="1" id="KW-0812">Transmembrane</keyword>
<protein>
    <recommendedName>
        <fullName evidence="4">DUF3180 domain-containing protein</fullName>
    </recommendedName>
</protein>
<feature type="transmembrane region" description="Helical" evidence="1">
    <location>
        <begin position="52"/>
        <end position="73"/>
    </location>
</feature>
<reference evidence="3" key="1">
    <citation type="journal article" date="2019" name="Int. J. Syst. Evol. Microbiol.">
        <title>The Global Catalogue of Microorganisms (GCM) 10K type strain sequencing project: providing services to taxonomists for standard genome sequencing and annotation.</title>
        <authorList>
            <consortium name="The Broad Institute Genomics Platform"/>
            <consortium name="The Broad Institute Genome Sequencing Center for Infectious Disease"/>
            <person name="Wu L."/>
            <person name="Ma J."/>
        </authorList>
    </citation>
    <scope>NUCLEOTIDE SEQUENCE [LARGE SCALE GENOMIC DNA]</scope>
    <source>
        <strain evidence="3">JCM 19015</strain>
    </source>
</reference>
<evidence type="ECO:0000313" key="3">
    <source>
        <dbReference type="Proteomes" id="UP001500121"/>
    </source>
</evidence>
<keyword evidence="3" id="KW-1185">Reference proteome</keyword>
<comment type="caution">
    <text evidence="2">The sequence shown here is derived from an EMBL/GenBank/DDBJ whole genome shotgun (WGS) entry which is preliminary data.</text>
</comment>
<proteinExistence type="predicted"/>
<name>A0ABP8ZFW3_9MICO</name>
<gene>
    <name evidence="2" type="ORF">GCM10025783_30400</name>
</gene>
<evidence type="ECO:0008006" key="4">
    <source>
        <dbReference type="Google" id="ProtNLM"/>
    </source>
</evidence>
<sequence length="80" mass="8371">MTQAPSVVAENDGNCHSSLVLEDARVRGGMVLASVLVAAGLVLELFSLHAPAVGFGVIFGGWVVLVGALVRAWSLRRIRS</sequence>
<feature type="transmembrane region" description="Helical" evidence="1">
    <location>
        <begin position="26"/>
        <end position="46"/>
    </location>
</feature>
<keyword evidence="1" id="KW-1133">Transmembrane helix</keyword>
<evidence type="ECO:0000256" key="1">
    <source>
        <dbReference type="SAM" id="Phobius"/>
    </source>
</evidence>
<keyword evidence="1" id="KW-0472">Membrane</keyword>